<evidence type="ECO:0000256" key="1">
    <source>
        <dbReference type="SAM" id="MobiDB-lite"/>
    </source>
</evidence>
<keyword evidence="3" id="KW-1185">Reference proteome</keyword>
<protein>
    <submittedName>
        <fullName evidence="2">DUF2158 domain-containing protein</fullName>
    </submittedName>
</protein>
<dbReference type="EMBL" id="JAEPWM010000002">
    <property type="protein sequence ID" value="MBK6006247.1"/>
    <property type="molecule type" value="Genomic_DNA"/>
</dbReference>
<evidence type="ECO:0000313" key="2">
    <source>
        <dbReference type="EMBL" id="MBK6006247.1"/>
    </source>
</evidence>
<accession>A0A934TT26</accession>
<dbReference type="AlphaFoldDB" id="A0A934TT26"/>
<reference evidence="2" key="2">
    <citation type="submission" date="2021-01" db="EMBL/GenBank/DDBJ databases">
        <authorList>
            <person name="Kang M."/>
        </authorList>
    </citation>
    <scope>NUCLEOTIDE SEQUENCE</scope>
    <source>
        <strain evidence="2">KACC 17527</strain>
    </source>
</reference>
<organism evidence="2 3">
    <name type="scientific">Ramlibacter ginsenosidimutans</name>
    <dbReference type="NCBI Taxonomy" id="502333"/>
    <lineage>
        <taxon>Bacteria</taxon>
        <taxon>Pseudomonadati</taxon>
        <taxon>Pseudomonadota</taxon>
        <taxon>Betaproteobacteria</taxon>
        <taxon>Burkholderiales</taxon>
        <taxon>Comamonadaceae</taxon>
        <taxon>Ramlibacter</taxon>
    </lineage>
</organism>
<dbReference type="RefSeq" id="WP_201168746.1">
    <property type="nucleotide sequence ID" value="NZ_JAEPWM010000002.1"/>
</dbReference>
<evidence type="ECO:0000313" key="3">
    <source>
        <dbReference type="Proteomes" id="UP000630528"/>
    </source>
</evidence>
<comment type="caution">
    <text evidence="2">The sequence shown here is derived from an EMBL/GenBank/DDBJ whole genome shotgun (WGS) entry which is preliminary data.</text>
</comment>
<proteinExistence type="predicted"/>
<reference evidence="2" key="1">
    <citation type="journal article" date="2012" name="J. Microbiol. Biotechnol.">
        <title>Ramlibacter ginsenosidimutans sp. nov., with ginsenoside-converting activity.</title>
        <authorList>
            <person name="Wang L."/>
            <person name="An D.S."/>
            <person name="Kim S.G."/>
            <person name="Jin F.X."/>
            <person name="Kim S.C."/>
            <person name="Lee S.T."/>
            <person name="Im W.T."/>
        </authorList>
    </citation>
    <scope>NUCLEOTIDE SEQUENCE</scope>
    <source>
        <strain evidence="2">KACC 17527</strain>
    </source>
</reference>
<name>A0A934TT26_9BURK</name>
<gene>
    <name evidence="2" type="ORF">JJB11_09115</name>
</gene>
<feature type="region of interest" description="Disordered" evidence="1">
    <location>
        <begin position="55"/>
        <end position="76"/>
    </location>
</feature>
<dbReference type="Pfam" id="PF09926">
    <property type="entry name" value="DUF2158"/>
    <property type="match status" value="1"/>
</dbReference>
<feature type="compositionally biased region" description="Pro residues" evidence="1">
    <location>
        <begin position="67"/>
        <end position="76"/>
    </location>
</feature>
<dbReference type="InterPro" id="IPR019226">
    <property type="entry name" value="DUF2158"/>
</dbReference>
<sequence length="76" mass="8036">MNEDGIQVGDVVELAAGGPAMTVQARSQNLVYCAWMTDGRLHQGTFETASLRRLRTGAAGAHAQPTRSPPASDPSR</sequence>
<dbReference type="Proteomes" id="UP000630528">
    <property type="component" value="Unassembled WGS sequence"/>
</dbReference>